<feature type="region of interest" description="Disordered" evidence="1">
    <location>
        <begin position="433"/>
        <end position="454"/>
    </location>
</feature>
<proteinExistence type="predicted"/>
<dbReference type="EMBL" id="LVLA01000013">
    <property type="protein sequence ID" value="KYN95398.1"/>
    <property type="molecule type" value="Genomic_DNA"/>
</dbReference>
<keyword evidence="3" id="KW-0732">Signal</keyword>
<keyword evidence="2" id="KW-1133">Transmembrane helix</keyword>
<evidence type="ECO:0000313" key="5">
    <source>
        <dbReference type="Proteomes" id="UP000076359"/>
    </source>
</evidence>
<dbReference type="VEuPathDB" id="PlasmoDB:PRCDC_1228600"/>
<evidence type="ECO:0000256" key="3">
    <source>
        <dbReference type="SAM" id="SignalP"/>
    </source>
</evidence>
<reference evidence="4 5" key="1">
    <citation type="journal article" date="2016" name="Nat. Commun.">
        <title>Genomes of cryptic chimpanzee Plasmodium species reveal key evolutionary events leading to human malaria.</title>
        <authorList>
            <person name="Sundararaman S.A."/>
            <person name="Plenderleith L.J."/>
            <person name="Liu W."/>
            <person name="Loy D.E."/>
            <person name="Learn G.H."/>
            <person name="Li Y."/>
            <person name="Shaw K.S."/>
            <person name="Ayouba A."/>
            <person name="Peeters M."/>
            <person name="Speede S."/>
            <person name="Shaw G.M."/>
            <person name="Bushman F.D."/>
            <person name="Brisson D."/>
            <person name="Rayner J.C."/>
            <person name="Sharp P.M."/>
            <person name="Hahn B.H."/>
        </authorList>
    </citation>
    <scope>NUCLEOTIDE SEQUENCE [LARGE SCALE GENOMIC DNA]</scope>
    <source>
        <strain evidence="4 5">SY57</strain>
    </source>
</reference>
<evidence type="ECO:0000256" key="1">
    <source>
        <dbReference type="SAM" id="MobiDB-lite"/>
    </source>
</evidence>
<accession>A0A151L8X6</accession>
<dbReference type="AlphaFoldDB" id="A0A151L8X6"/>
<feature type="region of interest" description="Disordered" evidence="1">
    <location>
        <begin position="38"/>
        <end position="74"/>
    </location>
</feature>
<feature type="compositionally biased region" description="Low complexity" evidence="1">
    <location>
        <begin position="56"/>
        <end position="72"/>
    </location>
</feature>
<dbReference type="KEGG" id="prei:PRSY57_1228600"/>
<feature type="region of interest" description="Disordered" evidence="1">
    <location>
        <begin position="332"/>
        <end position="359"/>
    </location>
</feature>
<feature type="compositionally biased region" description="Basic and acidic residues" evidence="1">
    <location>
        <begin position="445"/>
        <end position="454"/>
    </location>
</feature>
<name>A0A151L8X6_PLARE</name>
<gene>
    <name evidence="4" type="ORF">PRSY57_1228600</name>
</gene>
<feature type="compositionally biased region" description="Basic and acidic residues" evidence="1">
    <location>
        <begin position="38"/>
        <end position="54"/>
    </location>
</feature>
<feature type="chain" id="PRO_5007583996" evidence="3">
    <location>
        <begin position="20"/>
        <end position="972"/>
    </location>
</feature>
<keyword evidence="2" id="KW-0812">Transmembrane</keyword>
<feature type="transmembrane region" description="Helical" evidence="2">
    <location>
        <begin position="879"/>
        <end position="899"/>
    </location>
</feature>
<dbReference type="GeneID" id="24532340"/>
<organism evidence="4 5">
    <name type="scientific">Plasmodium reichenowi</name>
    <dbReference type="NCBI Taxonomy" id="5854"/>
    <lineage>
        <taxon>Eukaryota</taxon>
        <taxon>Sar</taxon>
        <taxon>Alveolata</taxon>
        <taxon>Apicomplexa</taxon>
        <taxon>Aconoidasida</taxon>
        <taxon>Haemosporida</taxon>
        <taxon>Plasmodiidae</taxon>
        <taxon>Plasmodium</taxon>
        <taxon>Plasmodium (Laverania)</taxon>
    </lineage>
</organism>
<keyword evidence="2" id="KW-0472">Membrane</keyword>
<evidence type="ECO:0000256" key="2">
    <source>
        <dbReference type="SAM" id="Phobius"/>
    </source>
</evidence>
<feature type="compositionally biased region" description="Basic and acidic residues" evidence="1">
    <location>
        <begin position="399"/>
        <end position="411"/>
    </location>
</feature>
<protein>
    <submittedName>
        <fullName evidence="4">Uncharacterized protein</fullName>
    </submittedName>
</protein>
<sequence>MKLKYHLFFLIIFIQDILCLKYEDYIKSLPETFHLAKGDSKKDEMRKENSKEENDNNNNNNDNKSNSNSNSNYKVGMQDIVNNISNKISDDNKNKDNNSYDKYDCNDDDNNNTSNSLFHKMMCAFKKKLFKNEQVIEKDIRNVKKGVINLKENVVKDSSNISKHTNILKDDITKNTNYLFNLFKKSLKEEGDNVNKFSSDYFNKLKNLPDSHLFFSKLLLTLNQNDDKDKNKITHINNYYNNNMNDNTENNTNLLQNFLSFIKNVKHKDEYNNDNNIKKENDFFHSFYLHNENDKHNNNKDKKYSWWFTNKNDEKKNVDNHLNLLYNNSNNSFNSTLNQNQTDHENLPEQVREKKNSQEEKNKWLDILWKYFHKNEEEIEKEMNEKKDLNDNNKNGVNVDDHNFNGSHNLDEKKNKFSFLNYWNDKDIPKEGSADEYSHDNNNNKTDDQNNDDNKKFNIFMYFRKNKKNDEDMNKNKKEMNMEMDMDMDMNMNKDMNKDMNMDKNNEMNNEMNKDMNMGDDTNVGMSDTLNNNLNKKEMNKVDEDPKGFVLNLVKNYYENNKNVDNINYSLLLTSDKETNENINYHPLIKFKSCLMNCFNEINNTEKSVEKESYLSLDDYRILEKCISKCKNNNLNDTHNEDPPMKKDDTILYIEKKNKINDTTKNTLLNDNINNLINENNESTEKETSSKWSNFFFKKNNKNIKDSYEENKNSNNPQDNISVLTSNETNLENLNILNDNLSTHLMYDIDNNNNKKKIINNNNNNNNYKMKNFLIDSRFKYSNKEKTKNFIQHEQQDKNKNVYNKPLHFFNYFNNSNINTDDDNNIYKDNLIMNNSANDNLLNNDDKYNSLKNINNNNIILNKNDIDNDENNNYISTGFFLFLLLITFFVYLSAFTNIINQFYLSFKEKICLFIKGKYKGTFDNVYEESCESFLPKVQYKNSHNNNNNDNNNFCQSYENIYHSFQENSLDMA</sequence>
<feature type="region of interest" description="Disordered" evidence="1">
    <location>
        <begin position="385"/>
        <end position="411"/>
    </location>
</feature>
<feature type="compositionally biased region" description="Basic and acidic residues" evidence="1">
    <location>
        <begin position="342"/>
        <end position="359"/>
    </location>
</feature>
<dbReference type="Proteomes" id="UP000076359">
    <property type="component" value="Chromosome 12"/>
</dbReference>
<feature type="signal peptide" evidence="3">
    <location>
        <begin position="1"/>
        <end position="19"/>
    </location>
</feature>
<dbReference type="VEuPathDB" id="PlasmoDB:PRG01_1232600"/>
<evidence type="ECO:0000313" key="4">
    <source>
        <dbReference type="EMBL" id="KYN95398.1"/>
    </source>
</evidence>
<dbReference type="RefSeq" id="XP_012764160.2">
    <property type="nucleotide sequence ID" value="XM_012908706.2"/>
</dbReference>
<comment type="caution">
    <text evidence="4">The sequence shown here is derived from an EMBL/GenBank/DDBJ whole genome shotgun (WGS) entry which is preliminary data.</text>
</comment>